<evidence type="ECO:0000256" key="1">
    <source>
        <dbReference type="ARBA" id="ARBA00004613"/>
    </source>
</evidence>
<evidence type="ECO:0000256" key="4">
    <source>
        <dbReference type="ARBA" id="ARBA00022525"/>
    </source>
</evidence>
<gene>
    <name evidence="10" type="primary">Dvir\GJ23179</name>
    <name evidence="10" type="ORF">Dvir_GJ23179</name>
</gene>
<keyword evidence="7" id="KW-0527">Neuropeptide</keyword>
<dbReference type="OrthoDB" id="6360815at2759"/>
<dbReference type="GO" id="GO:0005576">
    <property type="term" value="C:extracellular region"/>
    <property type="evidence" value="ECO:0007669"/>
    <property type="project" value="UniProtKB-SubCell"/>
</dbReference>
<evidence type="ECO:0000256" key="3">
    <source>
        <dbReference type="ARBA" id="ARBA00021505"/>
    </source>
</evidence>
<evidence type="ECO:0000256" key="2">
    <source>
        <dbReference type="ARBA" id="ARBA00006273"/>
    </source>
</evidence>
<dbReference type="InterPro" id="IPR013152">
    <property type="entry name" value="Gastrin/cholecystokinin_CS"/>
</dbReference>
<evidence type="ECO:0000313" key="11">
    <source>
        <dbReference type="Proteomes" id="UP000008792"/>
    </source>
</evidence>
<dbReference type="AlphaFoldDB" id="B4M0A1"/>
<keyword evidence="6" id="KW-0027">Amidation</keyword>
<keyword evidence="11" id="KW-1185">Reference proteome</keyword>
<dbReference type="PROSITE" id="PS00259">
    <property type="entry name" value="GASTRIN"/>
    <property type="match status" value="1"/>
</dbReference>
<comment type="subcellular location">
    <subcellularLocation>
        <location evidence="1">Secreted</location>
    </subcellularLocation>
</comment>
<evidence type="ECO:0000256" key="6">
    <source>
        <dbReference type="ARBA" id="ARBA00022815"/>
    </source>
</evidence>
<feature type="signal peptide" evidence="9">
    <location>
        <begin position="1"/>
        <end position="33"/>
    </location>
</feature>
<evidence type="ECO:0000256" key="8">
    <source>
        <dbReference type="SAM" id="MobiDB-lite"/>
    </source>
</evidence>
<protein>
    <recommendedName>
        <fullName evidence="3">Drosulfakinins</fullName>
    </recommendedName>
</protein>
<dbReference type="Proteomes" id="UP000008792">
    <property type="component" value="Unassembled WGS sequence"/>
</dbReference>
<dbReference type="HOGENOM" id="CLU_1847224_0_0_1"/>
<keyword evidence="4" id="KW-0964">Secreted</keyword>
<dbReference type="STRING" id="7244.B4M0A1"/>
<dbReference type="OMA" id="FGDRRNQ"/>
<name>B4M0A1_DROVI</name>
<keyword evidence="5" id="KW-0165">Cleavage on pair of basic residues</keyword>
<dbReference type="FunCoup" id="B4M0A1">
    <property type="interactions" value="99"/>
</dbReference>
<dbReference type="Pfam" id="PF08257">
    <property type="entry name" value="Sulfakinin"/>
    <property type="match status" value="2"/>
</dbReference>
<dbReference type="EMBL" id="CH940650">
    <property type="protein sequence ID" value="EDW67263.1"/>
    <property type="molecule type" value="Genomic_DNA"/>
</dbReference>
<evidence type="ECO:0000313" key="10">
    <source>
        <dbReference type="EMBL" id="EDW67263.1"/>
    </source>
</evidence>
<feature type="chain" id="PRO_5002816974" description="Drosulfakinins" evidence="9">
    <location>
        <begin position="34"/>
        <end position="141"/>
    </location>
</feature>
<sequence length="141" mass="16150">MLPNWSPKWYSSALTLAVLTAYLLLTVPAPSQAEGMDSVKEELQMRDMEPKLEDNGALNSNREGPALTRFSSSNRRNQRSIGLGSKYFPVTRSKYPIELELLVTNEEAERPKRFDDYGHMRFGKRGGDDQFDDYGHMRFGR</sequence>
<dbReference type="GO" id="GO:0007218">
    <property type="term" value="P:neuropeptide signaling pathway"/>
    <property type="evidence" value="ECO:0007669"/>
    <property type="project" value="UniProtKB-KW"/>
</dbReference>
<evidence type="ECO:0000256" key="7">
    <source>
        <dbReference type="ARBA" id="ARBA00023320"/>
    </source>
</evidence>
<accession>B4M0A1</accession>
<comment type="similarity">
    <text evidence="2">Belongs to the gastrin/cholecystokinin family.</text>
</comment>
<dbReference type="PhylomeDB" id="B4M0A1"/>
<proteinExistence type="inferred from homology"/>
<dbReference type="InterPro" id="IPR013259">
    <property type="entry name" value="Sulfakinin"/>
</dbReference>
<keyword evidence="9" id="KW-0732">Signal</keyword>
<evidence type="ECO:0000256" key="5">
    <source>
        <dbReference type="ARBA" id="ARBA00022685"/>
    </source>
</evidence>
<dbReference type="eggNOG" id="ENOG502SESC">
    <property type="taxonomic scope" value="Eukaryota"/>
</dbReference>
<organism evidence="10 11">
    <name type="scientific">Drosophila virilis</name>
    <name type="common">Fruit fly</name>
    <dbReference type="NCBI Taxonomy" id="7244"/>
    <lineage>
        <taxon>Eukaryota</taxon>
        <taxon>Metazoa</taxon>
        <taxon>Ecdysozoa</taxon>
        <taxon>Arthropoda</taxon>
        <taxon>Hexapoda</taxon>
        <taxon>Insecta</taxon>
        <taxon>Pterygota</taxon>
        <taxon>Neoptera</taxon>
        <taxon>Endopterygota</taxon>
        <taxon>Diptera</taxon>
        <taxon>Brachycera</taxon>
        <taxon>Muscomorpha</taxon>
        <taxon>Ephydroidea</taxon>
        <taxon>Drosophilidae</taxon>
        <taxon>Drosophila</taxon>
    </lineage>
</organism>
<dbReference type="KEGG" id="dvi:6630614"/>
<evidence type="ECO:0000256" key="9">
    <source>
        <dbReference type="SAM" id="SignalP"/>
    </source>
</evidence>
<reference evidence="10 11" key="1">
    <citation type="journal article" date="2007" name="Nature">
        <title>Evolution of genes and genomes on the Drosophila phylogeny.</title>
        <authorList>
            <consortium name="Drosophila 12 Genomes Consortium"/>
            <person name="Clark A.G."/>
            <person name="Eisen M.B."/>
            <person name="Smith D.R."/>
            <person name="Bergman C.M."/>
            <person name="Oliver B."/>
            <person name="Markow T.A."/>
            <person name="Kaufman T.C."/>
            <person name="Kellis M."/>
            <person name="Gelbart W."/>
            <person name="Iyer V.N."/>
            <person name="Pollard D.A."/>
            <person name="Sackton T.B."/>
            <person name="Larracuente A.M."/>
            <person name="Singh N.D."/>
            <person name="Abad J.P."/>
            <person name="Abt D.N."/>
            <person name="Adryan B."/>
            <person name="Aguade M."/>
            <person name="Akashi H."/>
            <person name="Anderson W.W."/>
            <person name="Aquadro C.F."/>
            <person name="Ardell D.H."/>
            <person name="Arguello R."/>
            <person name="Artieri C.G."/>
            <person name="Barbash D.A."/>
            <person name="Barker D."/>
            <person name="Barsanti P."/>
            <person name="Batterham P."/>
            <person name="Batzoglou S."/>
            <person name="Begun D."/>
            <person name="Bhutkar A."/>
            <person name="Blanco E."/>
            <person name="Bosak S.A."/>
            <person name="Bradley R.K."/>
            <person name="Brand A.D."/>
            <person name="Brent M.R."/>
            <person name="Brooks A.N."/>
            <person name="Brown R.H."/>
            <person name="Butlin R.K."/>
            <person name="Caggese C."/>
            <person name="Calvi B.R."/>
            <person name="Bernardo de Carvalho A."/>
            <person name="Caspi A."/>
            <person name="Castrezana S."/>
            <person name="Celniker S.E."/>
            <person name="Chang J.L."/>
            <person name="Chapple C."/>
            <person name="Chatterji S."/>
            <person name="Chinwalla A."/>
            <person name="Civetta A."/>
            <person name="Clifton S.W."/>
            <person name="Comeron J.M."/>
            <person name="Costello J.C."/>
            <person name="Coyne J.A."/>
            <person name="Daub J."/>
            <person name="David R.G."/>
            <person name="Delcher A.L."/>
            <person name="Delehaunty K."/>
            <person name="Do C.B."/>
            <person name="Ebling H."/>
            <person name="Edwards K."/>
            <person name="Eickbush T."/>
            <person name="Evans J.D."/>
            <person name="Filipski A."/>
            <person name="Findeiss S."/>
            <person name="Freyhult E."/>
            <person name="Fulton L."/>
            <person name="Fulton R."/>
            <person name="Garcia A.C."/>
            <person name="Gardiner A."/>
            <person name="Garfield D.A."/>
            <person name="Garvin B.E."/>
            <person name="Gibson G."/>
            <person name="Gilbert D."/>
            <person name="Gnerre S."/>
            <person name="Godfrey J."/>
            <person name="Good R."/>
            <person name="Gotea V."/>
            <person name="Gravely B."/>
            <person name="Greenberg A.J."/>
            <person name="Griffiths-Jones S."/>
            <person name="Gross S."/>
            <person name="Guigo R."/>
            <person name="Gustafson E.A."/>
            <person name="Haerty W."/>
            <person name="Hahn M.W."/>
            <person name="Halligan D.L."/>
            <person name="Halpern A.L."/>
            <person name="Halter G.M."/>
            <person name="Han M.V."/>
            <person name="Heger A."/>
            <person name="Hillier L."/>
            <person name="Hinrichs A.S."/>
            <person name="Holmes I."/>
            <person name="Hoskins R.A."/>
            <person name="Hubisz M.J."/>
            <person name="Hultmark D."/>
            <person name="Huntley M.A."/>
            <person name="Jaffe D.B."/>
            <person name="Jagadeeshan S."/>
            <person name="Jeck W.R."/>
            <person name="Johnson J."/>
            <person name="Jones C.D."/>
            <person name="Jordan W.C."/>
            <person name="Karpen G.H."/>
            <person name="Kataoka E."/>
            <person name="Keightley P.D."/>
            <person name="Kheradpour P."/>
            <person name="Kirkness E.F."/>
            <person name="Koerich L.B."/>
            <person name="Kristiansen K."/>
            <person name="Kudrna D."/>
            <person name="Kulathinal R.J."/>
            <person name="Kumar S."/>
            <person name="Kwok R."/>
            <person name="Lander E."/>
            <person name="Langley C.H."/>
            <person name="Lapoint R."/>
            <person name="Lazzaro B.P."/>
            <person name="Lee S.J."/>
            <person name="Levesque L."/>
            <person name="Li R."/>
            <person name="Lin C.F."/>
            <person name="Lin M.F."/>
            <person name="Lindblad-Toh K."/>
            <person name="Llopart A."/>
            <person name="Long M."/>
            <person name="Low L."/>
            <person name="Lozovsky E."/>
            <person name="Lu J."/>
            <person name="Luo M."/>
            <person name="Machado C.A."/>
            <person name="Makalowski W."/>
            <person name="Marzo M."/>
            <person name="Matsuda M."/>
            <person name="Matzkin L."/>
            <person name="McAllister B."/>
            <person name="McBride C.S."/>
            <person name="McKernan B."/>
            <person name="McKernan K."/>
            <person name="Mendez-Lago M."/>
            <person name="Minx P."/>
            <person name="Mollenhauer M.U."/>
            <person name="Montooth K."/>
            <person name="Mount S.M."/>
            <person name="Mu X."/>
            <person name="Myers E."/>
            <person name="Negre B."/>
            <person name="Newfeld S."/>
            <person name="Nielsen R."/>
            <person name="Noor M.A."/>
            <person name="O'Grady P."/>
            <person name="Pachter L."/>
            <person name="Papaceit M."/>
            <person name="Parisi M.J."/>
            <person name="Parisi M."/>
            <person name="Parts L."/>
            <person name="Pedersen J.S."/>
            <person name="Pesole G."/>
            <person name="Phillippy A.M."/>
            <person name="Ponting C.P."/>
            <person name="Pop M."/>
            <person name="Porcelli D."/>
            <person name="Powell J.R."/>
            <person name="Prohaska S."/>
            <person name="Pruitt K."/>
            <person name="Puig M."/>
            <person name="Quesneville H."/>
            <person name="Ram K.R."/>
            <person name="Rand D."/>
            <person name="Rasmussen M.D."/>
            <person name="Reed L.K."/>
            <person name="Reenan R."/>
            <person name="Reily A."/>
            <person name="Remington K.A."/>
            <person name="Rieger T.T."/>
            <person name="Ritchie M.G."/>
            <person name="Robin C."/>
            <person name="Rogers Y.H."/>
            <person name="Rohde C."/>
            <person name="Rozas J."/>
            <person name="Rubenfield M.J."/>
            <person name="Ruiz A."/>
            <person name="Russo S."/>
            <person name="Salzberg S.L."/>
            <person name="Sanchez-Gracia A."/>
            <person name="Saranga D.J."/>
            <person name="Sato H."/>
            <person name="Schaeffer S.W."/>
            <person name="Schatz M.C."/>
            <person name="Schlenke T."/>
            <person name="Schwartz R."/>
            <person name="Segarra C."/>
            <person name="Singh R.S."/>
            <person name="Sirot L."/>
            <person name="Sirota M."/>
            <person name="Sisneros N.B."/>
            <person name="Smith C.D."/>
            <person name="Smith T.F."/>
            <person name="Spieth J."/>
            <person name="Stage D.E."/>
            <person name="Stark A."/>
            <person name="Stephan W."/>
            <person name="Strausberg R.L."/>
            <person name="Strempel S."/>
            <person name="Sturgill D."/>
            <person name="Sutton G."/>
            <person name="Sutton G.G."/>
            <person name="Tao W."/>
            <person name="Teichmann S."/>
            <person name="Tobari Y.N."/>
            <person name="Tomimura Y."/>
            <person name="Tsolas J.M."/>
            <person name="Valente V.L."/>
            <person name="Venter E."/>
            <person name="Venter J.C."/>
            <person name="Vicario S."/>
            <person name="Vieira F.G."/>
            <person name="Vilella A.J."/>
            <person name="Villasante A."/>
            <person name="Walenz B."/>
            <person name="Wang J."/>
            <person name="Wasserman M."/>
            <person name="Watts T."/>
            <person name="Wilson D."/>
            <person name="Wilson R.K."/>
            <person name="Wing R.A."/>
            <person name="Wolfner M.F."/>
            <person name="Wong A."/>
            <person name="Wong G.K."/>
            <person name="Wu C.I."/>
            <person name="Wu G."/>
            <person name="Yamamoto D."/>
            <person name="Yang H.P."/>
            <person name="Yang S.P."/>
            <person name="Yorke J.A."/>
            <person name="Yoshida K."/>
            <person name="Zdobnov E."/>
            <person name="Zhang P."/>
            <person name="Zhang Y."/>
            <person name="Zimin A.V."/>
            <person name="Baldwin J."/>
            <person name="Abdouelleil A."/>
            <person name="Abdulkadir J."/>
            <person name="Abebe A."/>
            <person name="Abera B."/>
            <person name="Abreu J."/>
            <person name="Acer S.C."/>
            <person name="Aftuck L."/>
            <person name="Alexander A."/>
            <person name="An P."/>
            <person name="Anderson E."/>
            <person name="Anderson S."/>
            <person name="Arachi H."/>
            <person name="Azer M."/>
            <person name="Bachantsang P."/>
            <person name="Barry A."/>
            <person name="Bayul T."/>
            <person name="Berlin A."/>
            <person name="Bessette D."/>
            <person name="Bloom T."/>
            <person name="Blye J."/>
            <person name="Boguslavskiy L."/>
            <person name="Bonnet C."/>
            <person name="Boukhgalter B."/>
            <person name="Bourzgui I."/>
            <person name="Brown A."/>
            <person name="Cahill P."/>
            <person name="Channer S."/>
            <person name="Cheshatsang Y."/>
            <person name="Chuda L."/>
            <person name="Citroen M."/>
            <person name="Collymore A."/>
            <person name="Cooke P."/>
            <person name="Costello M."/>
            <person name="D'Aco K."/>
            <person name="Daza R."/>
            <person name="De Haan G."/>
            <person name="DeGray S."/>
            <person name="DeMaso C."/>
            <person name="Dhargay N."/>
            <person name="Dooley K."/>
            <person name="Dooley E."/>
            <person name="Doricent M."/>
            <person name="Dorje P."/>
            <person name="Dorjee K."/>
            <person name="Dupes A."/>
            <person name="Elong R."/>
            <person name="Falk J."/>
            <person name="Farina A."/>
            <person name="Faro S."/>
            <person name="Ferguson D."/>
            <person name="Fisher S."/>
            <person name="Foley C.D."/>
            <person name="Franke A."/>
            <person name="Friedrich D."/>
            <person name="Gadbois L."/>
            <person name="Gearin G."/>
            <person name="Gearin C.R."/>
            <person name="Giannoukos G."/>
            <person name="Goode T."/>
            <person name="Graham J."/>
            <person name="Grandbois E."/>
            <person name="Grewal S."/>
            <person name="Gyaltsen K."/>
            <person name="Hafez N."/>
            <person name="Hagos B."/>
            <person name="Hall J."/>
            <person name="Henson C."/>
            <person name="Hollinger A."/>
            <person name="Honan T."/>
            <person name="Huard M.D."/>
            <person name="Hughes L."/>
            <person name="Hurhula B."/>
            <person name="Husby M.E."/>
            <person name="Kamat A."/>
            <person name="Kanga B."/>
            <person name="Kashin S."/>
            <person name="Khazanovich D."/>
            <person name="Kisner P."/>
            <person name="Lance K."/>
            <person name="Lara M."/>
            <person name="Lee W."/>
            <person name="Lennon N."/>
            <person name="Letendre F."/>
            <person name="LeVine R."/>
            <person name="Lipovsky A."/>
            <person name="Liu X."/>
            <person name="Liu J."/>
            <person name="Liu S."/>
            <person name="Lokyitsang T."/>
            <person name="Lokyitsang Y."/>
            <person name="Lubonja R."/>
            <person name="Lui A."/>
            <person name="MacDonald P."/>
            <person name="Magnisalis V."/>
            <person name="Maru K."/>
            <person name="Matthews C."/>
            <person name="McCusker W."/>
            <person name="McDonough S."/>
            <person name="Mehta T."/>
            <person name="Meldrim J."/>
            <person name="Meneus L."/>
            <person name="Mihai O."/>
            <person name="Mihalev A."/>
            <person name="Mihova T."/>
            <person name="Mittelman R."/>
            <person name="Mlenga V."/>
            <person name="Montmayeur A."/>
            <person name="Mulrain L."/>
            <person name="Navidi A."/>
            <person name="Naylor J."/>
            <person name="Negash T."/>
            <person name="Nguyen T."/>
            <person name="Nguyen N."/>
            <person name="Nicol R."/>
            <person name="Norbu C."/>
            <person name="Norbu N."/>
            <person name="Novod N."/>
            <person name="O'Neill B."/>
            <person name="Osman S."/>
            <person name="Markiewicz E."/>
            <person name="Oyono O.L."/>
            <person name="Patti C."/>
            <person name="Phunkhang P."/>
            <person name="Pierre F."/>
            <person name="Priest M."/>
            <person name="Raghuraman S."/>
            <person name="Rege F."/>
            <person name="Reyes R."/>
            <person name="Rise C."/>
            <person name="Rogov P."/>
            <person name="Ross K."/>
            <person name="Ryan E."/>
            <person name="Settipalli S."/>
            <person name="Shea T."/>
            <person name="Sherpa N."/>
            <person name="Shi L."/>
            <person name="Shih D."/>
            <person name="Sparrow T."/>
            <person name="Spaulding J."/>
            <person name="Stalker J."/>
            <person name="Stange-Thomann N."/>
            <person name="Stavropoulos S."/>
            <person name="Stone C."/>
            <person name="Strader C."/>
            <person name="Tesfaye S."/>
            <person name="Thomson T."/>
            <person name="Thoulutsang Y."/>
            <person name="Thoulutsang D."/>
            <person name="Topham K."/>
            <person name="Topping I."/>
            <person name="Tsamla T."/>
            <person name="Vassiliev H."/>
            <person name="Vo A."/>
            <person name="Wangchuk T."/>
            <person name="Wangdi T."/>
            <person name="Weiand M."/>
            <person name="Wilkinson J."/>
            <person name="Wilson A."/>
            <person name="Yadav S."/>
            <person name="Young G."/>
            <person name="Yu Q."/>
            <person name="Zembek L."/>
            <person name="Zhong D."/>
            <person name="Zimmer A."/>
            <person name="Zwirko Z."/>
            <person name="Jaffe D.B."/>
            <person name="Alvarez P."/>
            <person name="Brockman W."/>
            <person name="Butler J."/>
            <person name="Chin C."/>
            <person name="Gnerre S."/>
            <person name="Grabherr M."/>
            <person name="Kleber M."/>
            <person name="Mauceli E."/>
            <person name="MacCallum I."/>
        </authorList>
    </citation>
    <scope>NUCLEOTIDE SEQUENCE [LARGE SCALE GENOMIC DNA]</scope>
    <source>
        <strain evidence="11">Tucson 15010-1051.87</strain>
    </source>
</reference>
<dbReference type="InParanoid" id="B4M0A1"/>
<feature type="region of interest" description="Disordered" evidence="8">
    <location>
        <begin position="53"/>
        <end position="80"/>
    </location>
</feature>